<gene>
    <name evidence="2" type="ordered locus">PAB0622</name>
</gene>
<evidence type="ECO:0000313" key="3">
    <source>
        <dbReference type="EMBL" id="CCE70336.1"/>
    </source>
</evidence>
<keyword evidence="4" id="KW-1185">Reference proteome</keyword>
<reference evidence="2 4" key="4">
    <citation type="journal article" date="2003" name="Mol. Microbiol.">
        <title>An integrated analysis of the genome of the hyperthermophilic archaeon Pyrococcus abyssi.</title>
        <authorList>
            <person name="Cohen G."/>
            <person name="Barbe V."/>
            <person name="Flament D."/>
            <person name="Galperin M."/>
            <person name="Heilig R."/>
            <person name="Ripp R."/>
            <person name="Lecompte O."/>
            <person name="Prieur D."/>
            <person name="Poch O."/>
            <person name="Quellerou J."/>
            <person name="Thierry J.C."/>
            <person name="Van der Oost J."/>
            <person name="Weissenbach J."/>
            <person name="Zivanovic Y."/>
            <person name="Forterre P."/>
        </authorList>
    </citation>
    <scope>NUCLEOTIDE SEQUENCE [LARGE SCALE GENOMIC DNA]</scope>
    <source>
        <strain evidence="4">GE5 / Orsay</strain>
        <strain evidence="2">Orsay</strain>
    </source>
</reference>
<dbReference type="AlphaFoldDB" id="Q9V065"/>
<protein>
    <recommendedName>
        <fullName evidence="1">DUF6036 domain-containing protein</fullName>
    </recommendedName>
</protein>
<dbReference type="EMBL" id="AJ248285">
    <property type="protein sequence ID" value="CAB49841.1"/>
    <property type="molecule type" value="Genomic_DNA"/>
</dbReference>
<feature type="domain" description="DUF6036" evidence="1">
    <location>
        <begin position="23"/>
        <end position="86"/>
    </location>
</feature>
<dbReference type="InterPro" id="IPR045792">
    <property type="entry name" value="DUF6036"/>
</dbReference>
<dbReference type="EMBL" id="HE613800">
    <property type="protein sequence ID" value="CCE70336.1"/>
    <property type="molecule type" value="Genomic_DNA"/>
</dbReference>
<organism evidence="2 4">
    <name type="scientific">Pyrococcus abyssi (strain GE5 / Orsay)</name>
    <dbReference type="NCBI Taxonomy" id="272844"/>
    <lineage>
        <taxon>Archaea</taxon>
        <taxon>Methanobacteriati</taxon>
        <taxon>Methanobacteriota</taxon>
        <taxon>Thermococci</taxon>
        <taxon>Thermococcales</taxon>
        <taxon>Thermococcaceae</taxon>
        <taxon>Pyrococcus</taxon>
    </lineage>
</organism>
<evidence type="ECO:0000313" key="5">
    <source>
        <dbReference type="Proteomes" id="UP000009139"/>
    </source>
</evidence>
<reference evidence="2" key="1">
    <citation type="submission" date="1999-07" db="EMBL/GenBank/DDBJ databases">
        <authorList>
            <person name="Genoscope"/>
        </authorList>
    </citation>
    <scope>NUCLEOTIDE SEQUENCE</scope>
    <source>
        <strain evidence="2">Orsay</strain>
    </source>
</reference>
<dbReference type="KEGG" id="pab:PAB0622"/>
<accession>Q9V065</accession>
<reference evidence="2" key="3">
    <citation type="journal article" date="2001" name="Genome Res.">
        <title>Genome evolution at the genus level: comparison of three complete genomes of hyperthermophilic archaea.</title>
        <authorList>
            <person name="Lecompte O."/>
            <person name="Ripp R."/>
            <person name="Puzos-Barbe V."/>
            <person name="Duprat S."/>
            <person name="Heilig R."/>
            <person name="Dietrich J."/>
            <person name="Thierry J.C."/>
            <person name="Poch O."/>
        </authorList>
    </citation>
    <scope>NUCLEOTIDE SEQUENCE</scope>
    <source>
        <strain evidence="2">Orsay</strain>
    </source>
</reference>
<dbReference type="eggNOG" id="arCOG04119">
    <property type="taxonomic scope" value="Archaea"/>
</dbReference>
<dbReference type="Pfam" id="PF19502">
    <property type="entry name" value="DUF6036"/>
    <property type="match status" value="1"/>
</dbReference>
<dbReference type="PIR" id="H75140">
    <property type="entry name" value="H75140"/>
</dbReference>
<reference evidence="3 5" key="5">
    <citation type="journal article" date="2012" name="Curr. Microbiol.">
        <title>Re-annotation of two hyperthermophilic archaea Pyrococcus abyssi GE5 and Pyrococcus furiosus DSM 3638.</title>
        <authorList>
            <person name="Gao J."/>
            <person name="Wang J."/>
        </authorList>
    </citation>
    <scope>GENOME REANNOTATION</scope>
    <source>
        <strain evidence="3">GE5</strain>
        <strain evidence="5">GE5 / Orsay</strain>
    </source>
</reference>
<proteinExistence type="predicted"/>
<dbReference type="HOGENOM" id="CLU_2243952_0_0_2"/>
<name>Q9V065_PYRAB</name>
<evidence type="ECO:0000313" key="2">
    <source>
        <dbReference type="EMBL" id="CAB49841.1"/>
    </source>
</evidence>
<reference evidence="2" key="2">
    <citation type="journal article" date="2000" name="J. Mol. Biol.">
        <title>Archaeal homologs of eukaryotic methylation guide small nucleolar RNAs: lessons from the Pyrococcus genomes.</title>
        <authorList>
            <person name="Gaspin C."/>
            <person name="Cavaille J."/>
            <person name="Erauso G."/>
        </authorList>
    </citation>
    <scope>NUCLEOTIDE SEQUENCE</scope>
    <source>
        <strain evidence="2">Orsay</strain>
    </source>
</reference>
<evidence type="ECO:0000313" key="4">
    <source>
        <dbReference type="Proteomes" id="UP000000810"/>
    </source>
</evidence>
<dbReference type="Proteomes" id="UP000009139">
    <property type="component" value="Chromosome"/>
</dbReference>
<dbReference type="Proteomes" id="UP000000810">
    <property type="component" value="Chromosome"/>
</dbReference>
<evidence type="ECO:0000259" key="1">
    <source>
        <dbReference type="Pfam" id="PF19502"/>
    </source>
</evidence>
<dbReference type="PATRIC" id="fig|272844.11.peg.982"/>
<sequence length="104" mass="12383">MAFMGLLVKIKGGMEVYINTPMLILDEEFQRRATKIFENLYLPSIEDLIVTKLMSLERKDYSDIKEVFKLSKNIDFEYLCRRIEQANLKREFNRIARRIGVRTC</sequence>